<feature type="signal peptide" evidence="1">
    <location>
        <begin position="1"/>
        <end position="29"/>
    </location>
</feature>
<protein>
    <submittedName>
        <fullName evidence="2">Uncharacterized protein</fullName>
    </submittedName>
</protein>
<evidence type="ECO:0000313" key="2">
    <source>
        <dbReference type="EMBL" id="CAA7390464.1"/>
    </source>
</evidence>
<keyword evidence="1" id="KW-0732">Signal</keyword>
<dbReference type="EMBL" id="LR746265">
    <property type="protein sequence ID" value="CAA7390464.1"/>
    <property type="molecule type" value="Genomic_DNA"/>
</dbReference>
<reference evidence="2" key="1">
    <citation type="submission" date="2020-02" db="EMBL/GenBank/DDBJ databases">
        <authorList>
            <person name="Scholz U."/>
            <person name="Mascher M."/>
            <person name="Fiebig A."/>
        </authorList>
    </citation>
    <scope>NUCLEOTIDE SEQUENCE</scope>
</reference>
<gene>
    <name evidence="2" type="ORF">SI8410_02001945</name>
</gene>
<name>A0A7I8K2X9_SPIIN</name>
<accession>A0A7I8K2X9</accession>
<sequence>MPPPPSLSLSLSSLHAWRLINLLLGLSLPTPSPVQENHEFLATKSNKRTL</sequence>
<proteinExistence type="predicted"/>
<evidence type="ECO:0000313" key="3">
    <source>
        <dbReference type="Proteomes" id="UP000663760"/>
    </source>
</evidence>
<dbReference type="AlphaFoldDB" id="A0A7I8K2X9"/>
<dbReference type="Proteomes" id="UP000663760">
    <property type="component" value="Chromosome 2"/>
</dbReference>
<evidence type="ECO:0000256" key="1">
    <source>
        <dbReference type="SAM" id="SignalP"/>
    </source>
</evidence>
<feature type="chain" id="PRO_5029650556" evidence="1">
    <location>
        <begin position="30"/>
        <end position="50"/>
    </location>
</feature>
<organism evidence="2 3">
    <name type="scientific">Spirodela intermedia</name>
    <name type="common">Intermediate duckweed</name>
    <dbReference type="NCBI Taxonomy" id="51605"/>
    <lineage>
        <taxon>Eukaryota</taxon>
        <taxon>Viridiplantae</taxon>
        <taxon>Streptophyta</taxon>
        <taxon>Embryophyta</taxon>
        <taxon>Tracheophyta</taxon>
        <taxon>Spermatophyta</taxon>
        <taxon>Magnoliopsida</taxon>
        <taxon>Liliopsida</taxon>
        <taxon>Araceae</taxon>
        <taxon>Lemnoideae</taxon>
        <taxon>Spirodela</taxon>
    </lineage>
</organism>
<keyword evidence="3" id="KW-1185">Reference proteome</keyword>